<dbReference type="EMBL" id="CAKLDM010000002">
    <property type="protein sequence ID" value="CAH0540663.1"/>
    <property type="molecule type" value="Genomic_DNA"/>
</dbReference>
<organism evidence="3 4">
    <name type="scientific">Vibrio marisflavi CECT 7928</name>
    <dbReference type="NCBI Taxonomy" id="634439"/>
    <lineage>
        <taxon>Bacteria</taxon>
        <taxon>Pseudomonadati</taxon>
        <taxon>Pseudomonadota</taxon>
        <taxon>Gammaproteobacteria</taxon>
        <taxon>Vibrionales</taxon>
        <taxon>Vibrionaceae</taxon>
        <taxon>Vibrio</taxon>
    </lineage>
</organism>
<gene>
    <name evidence="3" type="ORF">VMF7928_03028</name>
</gene>
<sequence length="465" mass="52155">MRKYTRLIIAISTVSLLTSCANLSSGNLFSHYSAQNKGVYQAVEAGRYSKAVEALPEHNIAGTILDNMERGRVYYLDQKYADSMASFQKSDQAVKKWQNQPVVSISDTATDIGSLAANDNLNEYQPADYELGFLHLYLGLNYLNKNDLTGALVEMRQANQVQMKARQDRASELKSAQKQMQSEGISPNLGSVLANYPNAGKVLGEVQNAYLFYLSALLYETSGDLNDAYVDYRRALAVMPDNQQVINGTIRVANMLGMNQDLQLLLKRYGQPKTMQKDQARVIVIEEEGEVEARQEWKLSLPLYSSSGGAIYSLSLPYYPKVEPERFSPLRLNDKKLPTDKLVNVNAMAENDLSERLPTIIIRQALRIYAKDQIRREAAAKGGEISNLILNLWNTFTEQADTRSWQTLPRNVYTASRFVKAGEQSVNVAGRDYEFNVKAGHTALVWISRQGGSAVIWHKQLGRLE</sequence>
<reference evidence="3" key="1">
    <citation type="submission" date="2021-11" db="EMBL/GenBank/DDBJ databases">
        <authorList>
            <person name="Rodrigo-Torres L."/>
            <person name="Arahal R. D."/>
            <person name="Lucena T."/>
        </authorList>
    </citation>
    <scope>NUCLEOTIDE SEQUENCE</scope>
    <source>
        <strain evidence="3">CECT 7928</strain>
    </source>
</reference>
<dbReference type="PROSITE" id="PS50005">
    <property type="entry name" value="TPR"/>
    <property type="match status" value="1"/>
</dbReference>
<dbReference type="InterPro" id="IPR019734">
    <property type="entry name" value="TPR_rpt"/>
</dbReference>
<dbReference type="Proteomes" id="UP000838748">
    <property type="component" value="Unassembled WGS sequence"/>
</dbReference>
<protein>
    <recommendedName>
        <fullName evidence="5">Tetratricopeptide repeat protein</fullName>
    </recommendedName>
</protein>
<accession>A0ABM9A6P8</accession>
<keyword evidence="1" id="KW-0802">TPR repeat</keyword>
<feature type="signal peptide" evidence="2">
    <location>
        <begin position="1"/>
        <end position="23"/>
    </location>
</feature>
<evidence type="ECO:0000256" key="2">
    <source>
        <dbReference type="SAM" id="SignalP"/>
    </source>
</evidence>
<comment type="caution">
    <text evidence="3">The sequence shown here is derived from an EMBL/GenBank/DDBJ whole genome shotgun (WGS) entry which is preliminary data.</text>
</comment>
<keyword evidence="4" id="KW-1185">Reference proteome</keyword>
<proteinExistence type="predicted"/>
<keyword evidence="2" id="KW-0732">Signal</keyword>
<evidence type="ECO:0000256" key="1">
    <source>
        <dbReference type="PROSITE-ProRule" id="PRU00339"/>
    </source>
</evidence>
<evidence type="ECO:0000313" key="4">
    <source>
        <dbReference type="Proteomes" id="UP000838748"/>
    </source>
</evidence>
<dbReference type="Gene3D" id="1.25.40.10">
    <property type="entry name" value="Tetratricopeptide repeat domain"/>
    <property type="match status" value="1"/>
</dbReference>
<evidence type="ECO:0008006" key="5">
    <source>
        <dbReference type="Google" id="ProtNLM"/>
    </source>
</evidence>
<dbReference type="RefSeq" id="WP_237362539.1">
    <property type="nucleotide sequence ID" value="NZ_CAKLDM010000002.1"/>
</dbReference>
<feature type="chain" id="PRO_5046729984" description="Tetratricopeptide repeat protein" evidence="2">
    <location>
        <begin position="24"/>
        <end position="465"/>
    </location>
</feature>
<dbReference type="PROSITE" id="PS51257">
    <property type="entry name" value="PROKAR_LIPOPROTEIN"/>
    <property type="match status" value="1"/>
</dbReference>
<name>A0ABM9A6P8_9VIBR</name>
<dbReference type="InterPro" id="IPR011990">
    <property type="entry name" value="TPR-like_helical_dom_sf"/>
</dbReference>
<evidence type="ECO:0000313" key="3">
    <source>
        <dbReference type="EMBL" id="CAH0540663.1"/>
    </source>
</evidence>
<feature type="repeat" description="TPR" evidence="1">
    <location>
        <begin position="209"/>
        <end position="242"/>
    </location>
</feature>
<dbReference type="SUPFAM" id="SSF48452">
    <property type="entry name" value="TPR-like"/>
    <property type="match status" value="1"/>
</dbReference>